<name>A0A4R2PCX9_RHOSA</name>
<dbReference type="EMBL" id="SLXO01000008">
    <property type="protein sequence ID" value="TCP33050.1"/>
    <property type="molecule type" value="Genomic_DNA"/>
</dbReference>
<keyword evidence="3" id="KW-1185">Reference proteome</keyword>
<feature type="compositionally biased region" description="Basic and acidic residues" evidence="1">
    <location>
        <begin position="62"/>
        <end position="72"/>
    </location>
</feature>
<sequence length="86" mass="9815">MGPDYEKYRPLLGDFDLSEEQKDDLLKAMWSIMDSFVDRAFGDDPVQQVVCKEDFGKDSEKLGVADSDEVKSKNSSKKKDHKDLKP</sequence>
<feature type="region of interest" description="Disordered" evidence="1">
    <location>
        <begin position="62"/>
        <end position="86"/>
    </location>
</feature>
<dbReference type="Proteomes" id="UP000295399">
    <property type="component" value="Unassembled WGS sequence"/>
</dbReference>
<dbReference type="InParanoid" id="A0A4R2PCX9"/>
<evidence type="ECO:0000256" key="1">
    <source>
        <dbReference type="SAM" id="MobiDB-lite"/>
    </source>
</evidence>
<dbReference type="RefSeq" id="WP_132708975.1">
    <property type="nucleotide sequence ID" value="NZ_JACIGF010000008.1"/>
</dbReference>
<organism evidence="2 3">
    <name type="scientific">Rhodothalassium salexigens DSM 2132</name>
    <dbReference type="NCBI Taxonomy" id="1188247"/>
    <lineage>
        <taxon>Bacteria</taxon>
        <taxon>Pseudomonadati</taxon>
        <taxon>Pseudomonadota</taxon>
        <taxon>Alphaproteobacteria</taxon>
        <taxon>Rhodothalassiales</taxon>
        <taxon>Rhodothalassiaceae</taxon>
        <taxon>Rhodothalassium</taxon>
    </lineage>
</organism>
<protein>
    <submittedName>
        <fullName evidence="2">Uncharacterized protein</fullName>
    </submittedName>
</protein>
<dbReference type="OrthoDB" id="7876422at2"/>
<evidence type="ECO:0000313" key="2">
    <source>
        <dbReference type="EMBL" id="TCP33050.1"/>
    </source>
</evidence>
<accession>A0A4R2PCX9</accession>
<comment type="caution">
    <text evidence="2">The sequence shown here is derived from an EMBL/GenBank/DDBJ whole genome shotgun (WGS) entry which is preliminary data.</text>
</comment>
<evidence type="ECO:0000313" key="3">
    <source>
        <dbReference type="Proteomes" id="UP000295399"/>
    </source>
</evidence>
<reference evidence="2 3" key="1">
    <citation type="submission" date="2019-03" db="EMBL/GenBank/DDBJ databases">
        <title>Genomic Encyclopedia of Type Strains, Phase IV (KMG-IV): sequencing the most valuable type-strain genomes for metagenomic binning, comparative biology and taxonomic classification.</title>
        <authorList>
            <person name="Goeker M."/>
        </authorList>
    </citation>
    <scope>NUCLEOTIDE SEQUENCE [LARGE SCALE GENOMIC DNA]</scope>
    <source>
        <strain evidence="2 3">DSM 2132</strain>
    </source>
</reference>
<dbReference type="AlphaFoldDB" id="A0A4R2PCX9"/>
<gene>
    <name evidence="2" type="ORF">EV659_108151</name>
</gene>
<proteinExistence type="predicted"/>